<dbReference type="AlphaFoldDB" id="A0A9K3NGX6"/>
<comment type="caution">
    <text evidence="2">The sequence shown here is derived from an EMBL/GenBank/DDBJ whole genome shotgun (WGS) entry which is preliminary data.</text>
</comment>
<name>A0A9K3NGX6_HELAN</name>
<gene>
    <name evidence="2" type="ORF">HanXRQr2_Chr07g0303251</name>
</gene>
<dbReference type="Proteomes" id="UP000215914">
    <property type="component" value="Unassembled WGS sequence"/>
</dbReference>
<evidence type="ECO:0000313" key="2">
    <source>
        <dbReference type="EMBL" id="KAF5799325.1"/>
    </source>
</evidence>
<accession>A0A9K3NGX6</accession>
<reference evidence="2" key="1">
    <citation type="journal article" date="2017" name="Nature">
        <title>The sunflower genome provides insights into oil metabolism, flowering and Asterid evolution.</title>
        <authorList>
            <person name="Badouin H."/>
            <person name="Gouzy J."/>
            <person name="Grassa C.J."/>
            <person name="Murat F."/>
            <person name="Staton S.E."/>
            <person name="Cottret L."/>
            <person name="Lelandais-Briere C."/>
            <person name="Owens G.L."/>
            <person name="Carrere S."/>
            <person name="Mayjonade B."/>
            <person name="Legrand L."/>
            <person name="Gill N."/>
            <person name="Kane N.C."/>
            <person name="Bowers J.E."/>
            <person name="Hubner S."/>
            <person name="Bellec A."/>
            <person name="Berard A."/>
            <person name="Berges H."/>
            <person name="Blanchet N."/>
            <person name="Boniface M.C."/>
            <person name="Brunel D."/>
            <person name="Catrice O."/>
            <person name="Chaidir N."/>
            <person name="Claudel C."/>
            <person name="Donnadieu C."/>
            <person name="Faraut T."/>
            <person name="Fievet G."/>
            <person name="Helmstetter N."/>
            <person name="King M."/>
            <person name="Knapp S.J."/>
            <person name="Lai Z."/>
            <person name="Le Paslier M.C."/>
            <person name="Lippi Y."/>
            <person name="Lorenzon L."/>
            <person name="Mandel J.R."/>
            <person name="Marage G."/>
            <person name="Marchand G."/>
            <person name="Marquand E."/>
            <person name="Bret-Mestries E."/>
            <person name="Morien E."/>
            <person name="Nambeesan S."/>
            <person name="Nguyen T."/>
            <person name="Pegot-Espagnet P."/>
            <person name="Pouilly N."/>
            <person name="Raftis F."/>
            <person name="Sallet E."/>
            <person name="Schiex T."/>
            <person name="Thomas J."/>
            <person name="Vandecasteele C."/>
            <person name="Vares D."/>
            <person name="Vear F."/>
            <person name="Vautrin S."/>
            <person name="Crespi M."/>
            <person name="Mangin B."/>
            <person name="Burke J.M."/>
            <person name="Salse J."/>
            <person name="Munos S."/>
            <person name="Vincourt P."/>
            <person name="Rieseberg L.H."/>
            <person name="Langlade N.B."/>
        </authorList>
    </citation>
    <scope>NUCLEOTIDE SEQUENCE</scope>
    <source>
        <tissue evidence="2">Leaves</tissue>
    </source>
</reference>
<dbReference type="EMBL" id="MNCJ02000322">
    <property type="protein sequence ID" value="KAF5799325.1"/>
    <property type="molecule type" value="Genomic_DNA"/>
</dbReference>
<sequence>MKNRNPLAEPHPHTLSTLKRICTRNRSIAGVPQHHRSPKESSEDRDGTLA</sequence>
<feature type="compositionally biased region" description="Basic and acidic residues" evidence="1">
    <location>
        <begin position="38"/>
        <end position="50"/>
    </location>
</feature>
<protein>
    <submittedName>
        <fullName evidence="2">Uncharacterized protein</fullName>
    </submittedName>
</protein>
<evidence type="ECO:0000313" key="3">
    <source>
        <dbReference type="Proteomes" id="UP000215914"/>
    </source>
</evidence>
<evidence type="ECO:0000256" key="1">
    <source>
        <dbReference type="SAM" id="MobiDB-lite"/>
    </source>
</evidence>
<organism evidence="2 3">
    <name type="scientific">Helianthus annuus</name>
    <name type="common">Common sunflower</name>
    <dbReference type="NCBI Taxonomy" id="4232"/>
    <lineage>
        <taxon>Eukaryota</taxon>
        <taxon>Viridiplantae</taxon>
        <taxon>Streptophyta</taxon>
        <taxon>Embryophyta</taxon>
        <taxon>Tracheophyta</taxon>
        <taxon>Spermatophyta</taxon>
        <taxon>Magnoliopsida</taxon>
        <taxon>eudicotyledons</taxon>
        <taxon>Gunneridae</taxon>
        <taxon>Pentapetalae</taxon>
        <taxon>asterids</taxon>
        <taxon>campanulids</taxon>
        <taxon>Asterales</taxon>
        <taxon>Asteraceae</taxon>
        <taxon>Asteroideae</taxon>
        <taxon>Heliantheae alliance</taxon>
        <taxon>Heliantheae</taxon>
        <taxon>Helianthus</taxon>
    </lineage>
</organism>
<keyword evidence="3" id="KW-1185">Reference proteome</keyword>
<dbReference type="Gramene" id="mRNA:HanXRQr2_Chr07g0303251">
    <property type="protein sequence ID" value="CDS:HanXRQr2_Chr07g0303251.1"/>
    <property type="gene ID" value="HanXRQr2_Chr07g0303251"/>
</dbReference>
<reference evidence="2" key="2">
    <citation type="submission" date="2020-06" db="EMBL/GenBank/DDBJ databases">
        <title>Helianthus annuus Genome sequencing and assembly Release 2.</title>
        <authorList>
            <person name="Gouzy J."/>
            <person name="Langlade N."/>
            <person name="Munos S."/>
        </authorList>
    </citation>
    <scope>NUCLEOTIDE SEQUENCE</scope>
    <source>
        <tissue evidence="2">Leaves</tissue>
    </source>
</reference>
<proteinExistence type="predicted"/>
<feature type="region of interest" description="Disordered" evidence="1">
    <location>
        <begin position="24"/>
        <end position="50"/>
    </location>
</feature>